<feature type="domain" description="Sushi" evidence="9">
    <location>
        <begin position="487"/>
        <end position="546"/>
    </location>
</feature>
<keyword evidence="4" id="KW-1015">Disulfide bond</keyword>
<feature type="domain" description="Sushi" evidence="9">
    <location>
        <begin position="667"/>
        <end position="728"/>
    </location>
</feature>
<dbReference type="PROSITE" id="PS51642">
    <property type="entry name" value="HEMOPEXIN_2"/>
    <property type="match status" value="2"/>
</dbReference>
<dbReference type="Gene3D" id="2.10.70.10">
    <property type="entry name" value="Complement Module, domain 1"/>
    <property type="match status" value="14"/>
</dbReference>
<keyword evidence="1" id="KW-0768">Sushi</keyword>
<keyword evidence="3" id="KW-0677">Repeat</keyword>
<dbReference type="SMART" id="SM00120">
    <property type="entry name" value="HX"/>
    <property type="match status" value="2"/>
</dbReference>
<evidence type="ECO:0000313" key="11">
    <source>
        <dbReference type="Proteomes" id="UP000054408"/>
    </source>
</evidence>
<feature type="domain" description="Sushi" evidence="9">
    <location>
        <begin position="423"/>
        <end position="486"/>
    </location>
</feature>
<dbReference type="SMART" id="SM00032">
    <property type="entry name" value="CCP"/>
    <property type="match status" value="14"/>
</dbReference>
<feature type="transmembrane region" description="Helical" evidence="7">
    <location>
        <begin position="1306"/>
        <end position="1326"/>
    </location>
</feature>
<dbReference type="PANTHER" id="PTHR46393:SF7">
    <property type="entry name" value="COMPLEMENT C2"/>
    <property type="match status" value="1"/>
</dbReference>
<dbReference type="eggNOG" id="KOG4297">
    <property type="taxonomic scope" value="Eukaryota"/>
</dbReference>
<feature type="chain" id="PRO_5005537528" description="Sushi domain-containing protein" evidence="8">
    <location>
        <begin position="25"/>
        <end position="1470"/>
    </location>
</feature>
<dbReference type="InterPro" id="IPR035914">
    <property type="entry name" value="Sperma_CUB_dom_sf"/>
</dbReference>
<dbReference type="PANTHER" id="PTHR46393">
    <property type="entry name" value="SUSHI DOMAIN-CONTAINING PROTEIN"/>
    <property type="match status" value="1"/>
</dbReference>
<dbReference type="RefSeq" id="XP_013755197.1">
    <property type="nucleotide sequence ID" value="XM_013899743.1"/>
</dbReference>
<feature type="transmembrane region" description="Helical" evidence="7">
    <location>
        <begin position="1346"/>
        <end position="1365"/>
    </location>
</feature>
<feature type="domain" description="Sushi" evidence="9">
    <location>
        <begin position="729"/>
        <end position="788"/>
    </location>
</feature>
<dbReference type="CDD" id="cd00033">
    <property type="entry name" value="CCP"/>
    <property type="match status" value="14"/>
</dbReference>
<dbReference type="OrthoDB" id="10069199at2759"/>
<feature type="transmembrane region" description="Helical" evidence="7">
    <location>
        <begin position="1420"/>
        <end position="1443"/>
    </location>
</feature>
<feature type="repeat" description="Hemopexin" evidence="6">
    <location>
        <begin position="93"/>
        <end position="146"/>
    </location>
</feature>
<keyword evidence="7" id="KW-1133">Transmembrane helix</keyword>
<evidence type="ECO:0000256" key="5">
    <source>
        <dbReference type="ARBA" id="ARBA00023180"/>
    </source>
</evidence>
<feature type="domain" description="Sushi" evidence="9">
    <location>
        <begin position="1092"/>
        <end position="1152"/>
    </location>
</feature>
<feature type="repeat" description="Hemopexin" evidence="6">
    <location>
        <begin position="36"/>
        <end position="91"/>
    </location>
</feature>
<keyword evidence="2 8" id="KW-0732">Signal</keyword>
<feature type="transmembrane region" description="Helical" evidence="7">
    <location>
        <begin position="1377"/>
        <end position="1400"/>
    </location>
</feature>
<sequence length="1470" mass="150838">MIIGRWLALVVVVSLVALAGFAAADPSDSPFICGVGYPIDAAVSLEWTSTSGSTLESGYVFKGSQVWAYSYKHSGMINGIADEISNVFPGVPTADLDAVAGSPATDSDDEKRRLLFFKEDRVWKYDLETGLVAGYPRTIATEFGGYFPDDVHAAETERSGPSSTRIRVFRGSLEWVLYFNAGGLDGSSFMNGPHGYSFSPQAAIWTEFTGGTEQLYFLEDEKAYFEEHPGMGFNEVAICASCDGDTIIATGTSGTVAPFVADMIVGGQTCTWLLRFYTLGTLTIDFDDMSKRPEAMNIGDSVLSVYEGADTLGTLVATYDQMTSPSPPFTLVTTASEGMMYLKLVASATGMPGGGFSFSWSFAPASATVCPTLTSFLAGTWAPVANGREGDVRTASCEPGWTFSGTASRTCLSDGMWSGSDDQACAPRPCNALVAPVNGVVSAATGNPGDTVTFSCNVGYTLTGYTTRTCQSNQLWSNLNDQYCNPSLCGTTLSPPANGMVSSTTGHTDETVSFSCGGGYYLQGSSSRTCRADGTWSNLDDQVCVGSPCTTPAVLSAPANGVVSPASGGTGTVATFSCNAGYTLTGTTTRTCLADGSWSGSSQMCSANACNPPLSAPDYGTVDRVTGTTGDVANYGCNAGYSLSGGATRVCTTAGTWSGAAPTCVGNPCAPLPAPTNGRVDGGASASATAGGSVVFSCNTGYQLSGASARTCLTDGSWDGVGGQTCTIVACGPAQTPPANGVVSSTLGNYGDVVTFSCNSGYTLGGYASRTCLADGTWSNLANQVCFANTCSALLHVPTHGNASPSSATTGQSVTFSCGTGYYLSGSSSRVCQPDGTWSGTDDQDCLGNLCTAPMVLGAPVDGTVAPATGTTGDAAVYSCNAGYTMFGVASRTCLPDGSWTGSGPPTCLPNTCSPPRSAPAHGSVDATSGRTGEFVTNSCDAGYDLVGSAVQECLPDGSWSNAAPSCVAVLCPSLTAPVYGLVDGGSSVTVGTGATVTFSCLPGYALSGSVSRTCLASGVWSGAADQSCTSQMCATQLVAPDRGTITCTTGTTGTTCSYGCNAGFVLEGGSPARTCQGDGSWSGSMPSCAPSACVAMPALANGRILPSSAGKTGDKVTLVCDAGYVLTGIETQECMADGTWSGGNVTATCVGVVCGPELSAPTNGGVSCTTASVGESCAYTCDAGYTLSGSSERTCMIDGRWTGSDPRCTVLASSSMLDASTLTSSTTSADEAKSTYAVALYLLLGALIVTLFAGTRYRRKNLKKYRAAPHHWLYQPLDQMLLREHPLVGIIAHLRADPYSRTGRTLAFLLSTNLLLLSTLIMPVINPSGYEEDTAIVSLDRVADMVLSLVVSTLLSSIVGSPLIKRGFRSHEDATARLVAGVAAFAVNIVLALVNGALITLPLLVSAIPFEMATLLTMFAISFALWLLITAPLAMIASYYVLGARATYVHEGGNGGVDPMYAVSPDCPQ</sequence>
<accession>A0A0L0DKS9</accession>
<feature type="domain" description="Sushi" evidence="9">
    <location>
        <begin position="1032"/>
        <end position="1091"/>
    </location>
</feature>
<keyword evidence="5" id="KW-0325">Glycoprotein</keyword>
<feature type="domain" description="Sushi" evidence="9">
    <location>
        <begin position="849"/>
        <end position="910"/>
    </location>
</feature>
<reference evidence="10 11" key="1">
    <citation type="submission" date="2010-05" db="EMBL/GenBank/DDBJ databases">
        <title>The Genome Sequence of Thecamonas trahens ATCC 50062.</title>
        <authorList>
            <consortium name="The Broad Institute Genome Sequencing Platform"/>
            <person name="Russ C."/>
            <person name="Cuomo C."/>
            <person name="Shea T."/>
            <person name="Young S.K."/>
            <person name="Zeng Q."/>
            <person name="Koehrsen M."/>
            <person name="Haas B."/>
            <person name="Borodovsky M."/>
            <person name="Guigo R."/>
            <person name="Alvarado L."/>
            <person name="Berlin A."/>
            <person name="Bochicchio J."/>
            <person name="Borenstein D."/>
            <person name="Chapman S."/>
            <person name="Chen Z."/>
            <person name="Freedman E."/>
            <person name="Gellesch M."/>
            <person name="Goldberg J."/>
            <person name="Griggs A."/>
            <person name="Gujja S."/>
            <person name="Heilman E."/>
            <person name="Heiman D."/>
            <person name="Hepburn T."/>
            <person name="Howarth C."/>
            <person name="Jen D."/>
            <person name="Larson L."/>
            <person name="Mehta T."/>
            <person name="Park D."/>
            <person name="Pearson M."/>
            <person name="Roberts A."/>
            <person name="Saif S."/>
            <person name="Shenoy N."/>
            <person name="Sisk P."/>
            <person name="Stolte C."/>
            <person name="Sykes S."/>
            <person name="Thomson T."/>
            <person name="Walk T."/>
            <person name="White J."/>
            <person name="Yandava C."/>
            <person name="Burger G."/>
            <person name="Gray M.W."/>
            <person name="Holland P.W.H."/>
            <person name="King N."/>
            <person name="Lang F.B.F."/>
            <person name="Roger A.J."/>
            <person name="Ruiz-Trillo I."/>
            <person name="Lander E."/>
            <person name="Nusbaum C."/>
        </authorList>
    </citation>
    <scope>NUCLEOTIDE SEQUENCE [LARGE SCALE GENOMIC DNA]</scope>
    <source>
        <strain evidence="10 11">ATCC 50062</strain>
    </source>
</reference>
<dbReference type="EMBL" id="GL349474">
    <property type="protein sequence ID" value="KNC52646.1"/>
    <property type="molecule type" value="Genomic_DNA"/>
</dbReference>
<dbReference type="Gene3D" id="2.110.10.10">
    <property type="entry name" value="Hemopexin-like domain"/>
    <property type="match status" value="1"/>
</dbReference>
<feature type="domain" description="Sushi" evidence="9">
    <location>
        <begin position="608"/>
        <end position="666"/>
    </location>
</feature>
<dbReference type="InterPro" id="IPR018487">
    <property type="entry name" value="Hemopexin-like_repeat"/>
</dbReference>
<evidence type="ECO:0000259" key="9">
    <source>
        <dbReference type="PROSITE" id="PS50923"/>
    </source>
</evidence>
<dbReference type="PROSITE" id="PS50923">
    <property type="entry name" value="SUSHI"/>
    <property type="match status" value="13"/>
</dbReference>
<feature type="domain" description="Sushi" evidence="9">
    <location>
        <begin position="1153"/>
        <end position="1211"/>
    </location>
</feature>
<dbReference type="Proteomes" id="UP000054408">
    <property type="component" value="Unassembled WGS sequence"/>
</dbReference>
<evidence type="ECO:0000256" key="3">
    <source>
        <dbReference type="ARBA" id="ARBA00022737"/>
    </source>
</evidence>
<feature type="signal peptide" evidence="8">
    <location>
        <begin position="1"/>
        <end position="24"/>
    </location>
</feature>
<feature type="transmembrane region" description="Helical" evidence="7">
    <location>
        <begin position="1237"/>
        <end position="1255"/>
    </location>
</feature>
<dbReference type="Pfam" id="PF00084">
    <property type="entry name" value="Sushi"/>
    <property type="match status" value="14"/>
</dbReference>
<feature type="domain" description="Sushi" evidence="9">
    <location>
        <begin position="789"/>
        <end position="848"/>
    </location>
</feature>
<dbReference type="STRING" id="461836.A0A0L0DKS9"/>
<dbReference type="SUPFAM" id="SSF57535">
    <property type="entry name" value="Complement control module/SCR domain"/>
    <property type="match status" value="14"/>
</dbReference>
<proteinExistence type="predicted"/>
<dbReference type="SUPFAM" id="SSF49854">
    <property type="entry name" value="Spermadhesin, CUB domain"/>
    <property type="match status" value="1"/>
</dbReference>
<feature type="domain" description="Sushi" evidence="9">
    <location>
        <begin position="970"/>
        <end position="1031"/>
    </location>
</feature>
<evidence type="ECO:0000256" key="7">
    <source>
        <dbReference type="SAM" id="Phobius"/>
    </source>
</evidence>
<gene>
    <name evidence="10" type="ORF">AMSG_08515</name>
</gene>
<dbReference type="InterPro" id="IPR036375">
    <property type="entry name" value="Hemopexin-like_dom_sf"/>
</dbReference>
<name>A0A0L0DKS9_THETB</name>
<evidence type="ECO:0000256" key="4">
    <source>
        <dbReference type="ARBA" id="ARBA00023157"/>
    </source>
</evidence>
<dbReference type="InterPro" id="IPR000436">
    <property type="entry name" value="Sushi_SCR_CCP_dom"/>
</dbReference>
<protein>
    <recommendedName>
        <fullName evidence="9">Sushi domain-containing protein</fullName>
    </recommendedName>
</protein>
<evidence type="ECO:0000256" key="6">
    <source>
        <dbReference type="PROSITE-ProRule" id="PRU01011"/>
    </source>
</evidence>
<keyword evidence="11" id="KW-1185">Reference proteome</keyword>
<dbReference type="InterPro" id="IPR035976">
    <property type="entry name" value="Sushi/SCR/CCP_sf"/>
</dbReference>
<keyword evidence="7" id="KW-0812">Transmembrane</keyword>
<dbReference type="GeneID" id="25567192"/>
<keyword evidence="7" id="KW-0472">Membrane</keyword>
<evidence type="ECO:0000256" key="1">
    <source>
        <dbReference type="ARBA" id="ARBA00022659"/>
    </source>
</evidence>
<evidence type="ECO:0000256" key="8">
    <source>
        <dbReference type="SAM" id="SignalP"/>
    </source>
</evidence>
<evidence type="ECO:0000313" key="10">
    <source>
        <dbReference type="EMBL" id="KNC52646.1"/>
    </source>
</evidence>
<evidence type="ECO:0000256" key="2">
    <source>
        <dbReference type="ARBA" id="ARBA00022729"/>
    </source>
</evidence>
<organism evidence="10 11">
    <name type="scientific">Thecamonas trahens ATCC 50062</name>
    <dbReference type="NCBI Taxonomy" id="461836"/>
    <lineage>
        <taxon>Eukaryota</taxon>
        <taxon>Apusozoa</taxon>
        <taxon>Apusomonadida</taxon>
        <taxon>Apusomonadidae</taxon>
        <taxon>Thecamonas</taxon>
    </lineage>
</organism>
<feature type="domain" description="Sushi" evidence="9">
    <location>
        <begin position="547"/>
        <end position="607"/>
    </location>
</feature>
<feature type="domain" description="Sushi" evidence="9">
    <location>
        <begin position="911"/>
        <end position="969"/>
    </location>
</feature>
<dbReference type="SUPFAM" id="SSF50923">
    <property type="entry name" value="Hemopexin-like domain"/>
    <property type="match status" value="1"/>
</dbReference>